<evidence type="ECO:0000313" key="6">
    <source>
        <dbReference type="EMBL" id="GHD55723.1"/>
    </source>
</evidence>
<evidence type="ECO:0000313" key="7">
    <source>
        <dbReference type="Proteomes" id="UP000604737"/>
    </source>
</evidence>
<gene>
    <name evidence="6" type="ORF">GCM10007350_01740</name>
</gene>
<comment type="caution">
    <text evidence="6">The sequence shown here is derived from an EMBL/GenBank/DDBJ whole genome shotgun (WGS) entry which is preliminary data.</text>
</comment>
<evidence type="ECO:0000256" key="2">
    <source>
        <dbReference type="ARBA" id="ARBA00011915"/>
    </source>
</evidence>
<evidence type="ECO:0000259" key="5">
    <source>
        <dbReference type="Pfam" id="PF16113"/>
    </source>
</evidence>
<sequence>MVRFDSIRARNGARIGTLTLDAPARLNAQTLAMVDAMLAQLDAWQADPEVVAVLVSASGERAFCAGGDIRALYDAMVTPGHIDRGDRFFAREYLLCHRVRHFSKPVIAFGFGAIMGGGWGLYSAASHRLLRADAQLAMPEIAIGLFPDVGASRWLHALPDGLGRFLALTGSRINACDALASGVAHGLTGAVGRDEFTHALAGLHWQGARNHDDEMLSDWLAGFARQHRAEGPASRWSHERHHVEDLVGGDSLDDIAMRLHRSAKGDDWLAHGCAQFAAGSPTSATLIWRMAERALRIDDDALLALETGVASFCLRHGDFREGVRAKLVDRDGLPRWQATTLAEAERQALPL</sequence>
<dbReference type="PANTHER" id="PTHR43176:SF3">
    <property type="entry name" value="3-HYDROXYISOBUTYRYL-COA HYDROLASE, MITOCHONDRIAL"/>
    <property type="match status" value="1"/>
</dbReference>
<dbReference type="EC" id="3.1.2.4" evidence="2"/>
<dbReference type="Pfam" id="PF16113">
    <property type="entry name" value="ECH_2"/>
    <property type="match status" value="1"/>
</dbReference>
<dbReference type="PANTHER" id="PTHR43176">
    <property type="entry name" value="3-HYDROXYISOBUTYRYL-COA HYDROLASE-RELATED"/>
    <property type="match status" value="1"/>
</dbReference>
<reference evidence="7" key="1">
    <citation type="journal article" date="2019" name="Int. J. Syst. Evol. Microbiol.">
        <title>The Global Catalogue of Microorganisms (GCM) 10K type strain sequencing project: providing services to taxonomists for standard genome sequencing and annotation.</title>
        <authorList>
            <consortium name="The Broad Institute Genomics Platform"/>
            <consortium name="The Broad Institute Genome Sequencing Center for Infectious Disease"/>
            <person name="Wu L."/>
            <person name="Ma J."/>
        </authorList>
    </citation>
    <scope>NUCLEOTIDE SEQUENCE [LARGE SCALE GENOMIC DNA]</scope>
    <source>
        <strain evidence="7">KCTC 23701</strain>
    </source>
</reference>
<dbReference type="InterPro" id="IPR032259">
    <property type="entry name" value="HIBYL-CoA-H"/>
</dbReference>
<organism evidence="6 7">
    <name type="scientific">Jeongeupia chitinilytica</name>
    <dbReference type="NCBI Taxonomy" id="1041641"/>
    <lineage>
        <taxon>Bacteria</taxon>
        <taxon>Pseudomonadati</taxon>
        <taxon>Pseudomonadota</taxon>
        <taxon>Betaproteobacteria</taxon>
        <taxon>Neisseriales</taxon>
        <taxon>Chitinibacteraceae</taxon>
        <taxon>Jeongeupia</taxon>
    </lineage>
</organism>
<keyword evidence="4" id="KW-1133">Transmembrane helix</keyword>
<protein>
    <recommendedName>
        <fullName evidence="2">3-hydroxyisobutyryl-CoA hydrolase</fullName>
        <ecNumber evidence="2">3.1.2.4</ecNumber>
    </recommendedName>
</protein>
<dbReference type="CDD" id="cd06558">
    <property type="entry name" value="crotonase-like"/>
    <property type="match status" value="1"/>
</dbReference>
<dbReference type="InterPro" id="IPR045004">
    <property type="entry name" value="ECH_dom"/>
</dbReference>
<evidence type="ECO:0000256" key="1">
    <source>
        <dbReference type="ARBA" id="ARBA00001709"/>
    </source>
</evidence>
<dbReference type="EMBL" id="BMYO01000001">
    <property type="protein sequence ID" value="GHD55723.1"/>
    <property type="molecule type" value="Genomic_DNA"/>
</dbReference>
<keyword evidence="7" id="KW-1185">Reference proteome</keyword>
<name>A0ABQ3GWH2_9NEIS</name>
<dbReference type="Proteomes" id="UP000604737">
    <property type="component" value="Unassembled WGS sequence"/>
</dbReference>
<keyword evidence="4" id="KW-0472">Membrane</keyword>
<dbReference type="RefSeq" id="WP_189458264.1">
    <property type="nucleotide sequence ID" value="NZ_BMYO01000001.1"/>
</dbReference>
<proteinExistence type="predicted"/>
<evidence type="ECO:0000256" key="4">
    <source>
        <dbReference type="SAM" id="Phobius"/>
    </source>
</evidence>
<keyword evidence="3" id="KW-0378">Hydrolase</keyword>
<dbReference type="Gene3D" id="3.90.226.10">
    <property type="entry name" value="2-enoyl-CoA Hydratase, Chain A, domain 1"/>
    <property type="match status" value="1"/>
</dbReference>
<dbReference type="InterPro" id="IPR029045">
    <property type="entry name" value="ClpP/crotonase-like_dom_sf"/>
</dbReference>
<comment type="catalytic activity">
    <reaction evidence="1">
        <text>3-hydroxy-2-methylpropanoyl-CoA + H2O = 3-hydroxy-2-methylpropanoate + CoA + H(+)</text>
        <dbReference type="Rhea" id="RHEA:20888"/>
        <dbReference type="ChEBI" id="CHEBI:11805"/>
        <dbReference type="ChEBI" id="CHEBI:15377"/>
        <dbReference type="ChEBI" id="CHEBI:15378"/>
        <dbReference type="ChEBI" id="CHEBI:57287"/>
        <dbReference type="ChEBI" id="CHEBI:57340"/>
        <dbReference type="EC" id="3.1.2.4"/>
    </reaction>
</comment>
<feature type="domain" description="Enoyl-CoA hydratase/isomerase" evidence="5">
    <location>
        <begin position="15"/>
        <end position="347"/>
    </location>
</feature>
<keyword evidence="4" id="KW-0812">Transmembrane</keyword>
<accession>A0ABQ3GWH2</accession>
<evidence type="ECO:0000256" key="3">
    <source>
        <dbReference type="ARBA" id="ARBA00022801"/>
    </source>
</evidence>
<feature type="transmembrane region" description="Helical" evidence="4">
    <location>
        <begin position="106"/>
        <end position="125"/>
    </location>
</feature>
<dbReference type="SUPFAM" id="SSF52096">
    <property type="entry name" value="ClpP/crotonase"/>
    <property type="match status" value="1"/>
</dbReference>